<dbReference type="Gene3D" id="3.30.420.10">
    <property type="entry name" value="Ribonuclease H-like superfamily/Ribonuclease H"/>
    <property type="match status" value="1"/>
</dbReference>
<evidence type="ECO:0000313" key="2">
    <source>
        <dbReference type="Proteomes" id="UP000054481"/>
    </source>
</evidence>
<keyword evidence="2" id="KW-1185">Reference proteome</keyword>
<reference evidence="1 2" key="1">
    <citation type="journal article" date="2014" name="Genome Biol. Evol.">
        <title>Comparative genomics and transcriptomics analyses reveal divergent lifestyle features of nematode endoparasitic fungus Hirsutella minnesotensis.</title>
        <authorList>
            <person name="Lai Y."/>
            <person name="Liu K."/>
            <person name="Zhang X."/>
            <person name="Zhang X."/>
            <person name="Li K."/>
            <person name="Wang N."/>
            <person name="Shu C."/>
            <person name="Wu Y."/>
            <person name="Wang C."/>
            <person name="Bushley K.E."/>
            <person name="Xiang M."/>
            <person name="Liu X."/>
        </authorList>
    </citation>
    <scope>NUCLEOTIDE SEQUENCE [LARGE SCALE GENOMIC DNA]</scope>
    <source>
        <strain evidence="1 2">3608</strain>
    </source>
</reference>
<dbReference type="Proteomes" id="UP000054481">
    <property type="component" value="Unassembled WGS sequence"/>
</dbReference>
<dbReference type="EMBL" id="KQ031042">
    <property type="protein sequence ID" value="KJZ68070.1"/>
    <property type="molecule type" value="Genomic_DNA"/>
</dbReference>
<dbReference type="InterPro" id="IPR036397">
    <property type="entry name" value="RNaseH_sf"/>
</dbReference>
<dbReference type="GO" id="GO:0003676">
    <property type="term" value="F:nucleic acid binding"/>
    <property type="evidence" value="ECO:0007669"/>
    <property type="project" value="InterPro"/>
</dbReference>
<protein>
    <recommendedName>
        <fullName evidence="3">RNase H type-1 domain-containing protein</fullName>
    </recommendedName>
</protein>
<dbReference type="AlphaFoldDB" id="A0A0F7ZHW9"/>
<accession>A0A0F7ZHW9</accession>
<dbReference type="PANTHER" id="PTHR33481">
    <property type="entry name" value="REVERSE TRANSCRIPTASE"/>
    <property type="match status" value="1"/>
</dbReference>
<dbReference type="PANTHER" id="PTHR33481:SF1">
    <property type="entry name" value="ENDONUCLEASE_EXONUCLEASE_PHOSPHATASE DOMAIN-CONTAINING PROTEIN-RELATED"/>
    <property type="match status" value="1"/>
</dbReference>
<proteinExistence type="predicted"/>
<sequence>MEEIAPTRKQTQMEILGDIRSAFDKAVKALPHEHLRAPVTGDEVNDPEGALRWLKGFLAYVAGTHEDFLSKEGNPFYAWAQPLQRRISNNSGSIAFVDDYSAWVTGPTAESNRYGIQSIIDDALDWEKRSGATFEANKTSVIHFTRIAERDSDSPFAIRENDVKPKENVKLLGVIMDQALRFKEHIAGVAAKGLAAAMCLKRLKMASPQTARQLFIATVAPTMDYASNVWSHACKTKEAAWIERAQRVGAQAVTGGFRTVATAVAEAEASVQSFRERHAQAAAKFWIRMRTLPKTHPLTSLRLKLHKRYASPMQKLASAMERLDTKRLETIDEFALAPWDERVQATYEADRVETMRPDDPEDITIATSSSQRKGKVGLGGVVRDASCDSADGVLASYSVTLGPSDEQNAYTAGLEAIATALRCVPLGLRDRDLTVVTSNRSALQVIGRPRQQSGQCTIRAIYGSVEFLAKRGCSVRFRWVPARDEEFTLGPLAKRQAKRATRDECVAEPATFQARSTTLRLLLNGLTRVRQIAEGVGKYSKRIDKALPGKHTRKLYDELTRKESEVLIQLRTGKSRLNSYLCKIGAVESDECICGQSAETVEHFLFRCRRWTAQREIMRRYAGGKMGDLSFFLGGKAEADDDKWQPDMGAVRATIQFALATKRFRMDR</sequence>
<organism evidence="1 2">
    <name type="scientific">Hirsutella minnesotensis 3608</name>
    <dbReference type="NCBI Taxonomy" id="1043627"/>
    <lineage>
        <taxon>Eukaryota</taxon>
        <taxon>Fungi</taxon>
        <taxon>Dikarya</taxon>
        <taxon>Ascomycota</taxon>
        <taxon>Pezizomycotina</taxon>
        <taxon>Sordariomycetes</taxon>
        <taxon>Hypocreomycetidae</taxon>
        <taxon>Hypocreales</taxon>
        <taxon>Ophiocordycipitaceae</taxon>
        <taxon>Hirsutella</taxon>
    </lineage>
</organism>
<evidence type="ECO:0008006" key="3">
    <source>
        <dbReference type="Google" id="ProtNLM"/>
    </source>
</evidence>
<gene>
    <name evidence="1" type="ORF">HIM_12539</name>
</gene>
<evidence type="ECO:0000313" key="1">
    <source>
        <dbReference type="EMBL" id="KJZ68070.1"/>
    </source>
</evidence>
<name>A0A0F7ZHW9_9HYPO</name>
<dbReference type="OrthoDB" id="5059038at2759"/>